<name>A0A2I1RIW1_FAUOS</name>
<feature type="transmembrane region" description="Helical" evidence="1">
    <location>
        <begin position="56"/>
        <end position="78"/>
    </location>
</feature>
<dbReference type="Proteomes" id="UP000234914">
    <property type="component" value="Unassembled WGS sequence"/>
</dbReference>
<organism evidence="2 3">
    <name type="scientific">Faucicola osloensis</name>
    <name type="common">Moraxella osloensis</name>
    <dbReference type="NCBI Taxonomy" id="34062"/>
    <lineage>
        <taxon>Bacteria</taxon>
        <taxon>Pseudomonadati</taxon>
        <taxon>Pseudomonadota</taxon>
        <taxon>Gammaproteobacteria</taxon>
        <taxon>Moraxellales</taxon>
        <taxon>Moraxellaceae</taxon>
        <taxon>Faucicola</taxon>
    </lineage>
</organism>
<comment type="caution">
    <text evidence="2">The sequence shown here is derived from an EMBL/GenBank/DDBJ whole genome shotgun (WGS) entry which is preliminary data.</text>
</comment>
<proteinExistence type="predicted"/>
<keyword evidence="1" id="KW-0812">Transmembrane</keyword>
<protein>
    <submittedName>
        <fullName evidence="2">Uncharacterized protein</fullName>
    </submittedName>
</protein>
<accession>A0A2I1RIW1</accession>
<feature type="transmembrane region" description="Helical" evidence="1">
    <location>
        <begin position="6"/>
        <end position="24"/>
    </location>
</feature>
<keyword evidence="1" id="KW-0472">Membrane</keyword>
<dbReference type="RefSeq" id="WP_060994813.1">
    <property type="nucleotide sequence ID" value="NZ_PKJS01000005.1"/>
</dbReference>
<sequence length="99" mass="11106">MTFINLINVLSVAVIAIVCALSIIKYHRQFGWIITVTIFMLMLSCVSVIFDEYDGTRGIFALPVFRVLLAASSVIVYIKAKRFWTHYGIYITALKNAGA</sequence>
<dbReference type="AlphaFoldDB" id="A0A2I1RIW1"/>
<dbReference type="EMBL" id="PKJS01000005">
    <property type="protein sequence ID" value="PKZ69063.1"/>
    <property type="molecule type" value="Genomic_DNA"/>
</dbReference>
<evidence type="ECO:0000313" key="3">
    <source>
        <dbReference type="Proteomes" id="UP000234914"/>
    </source>
</evidence>
<evidence type="ECO:0000313" key="2">
    <source>
        <dbReference type="EMBL" id="PKZ69063.1"/>
    </source>
</evidence>
<keyword evidence="1" id="KW-1133">Transmembrane helix</keyword>
<feature type="transmembrane region" description="Helical" evidence="1">
    <location>
        <begin position="31"/>
        <end position="50"/>
    </location>
</feature>
<gene>
    <name evidence="2" type="ORF">CYJ96_04510</name>
</gene>
<reference evidence="2 3" key="1">
    <citation type="submission" date="2017-12" db="EMBL/GenBank/DDBJ databases">
        <title>Phylogenetic diversity of female urinary microbiome.</title>
        <authorList>
            <person name="Thomas-White K."/>
            <person name="Wolfe A.J."/>
        </authorList>
    </citation>
    <scope>NUCLEOTIDE SEQUENCE [LARGE SCALE GENOMIC DNA]</scope>
    <source>
        <strain evidence="2 3">UMB0416</strain>
    </source>
</reference>
<evidence type="ECO:0000256" key="1">
    <source>
        <dbReference type="SAM" id="Phobius"/>
    </source>
</evidence>